<organism evidence="2 3">
    <name type="scientific">Phytophthora aleatoria</name>
    <dbReference type="NCBI Taxonomy" id="2496075"/>
    <lineage>
        <taxon>Eukaryota</taxon>
        <taxon>Sar</taxon>
        <taxon>Stramenopiles</taxon>
        <taxon>Oomycota</taxon>
        <taxon>Peronosporomycetes</taxon>
        <taxon>Peronosporales</taxon>
        <taxon>Peronosporaceae</taxon>
        <taxon>Phytophthora</taxon>
    </lineage>
</organism>
<proteinExistence type="predicted"/>
<reference evidence="2" key="1">
    <citation type="submission" date="2021-01" db="EMBL/GenBank/DDBJ databases">
        <title>Phytophthora aleatoria, a newly-described species from Pinus radiata is distinct from Phytophthora cactorum isolates based on comparative genomics.</title>
        <authorList>
            <person name="Mcdougal R."/>
            <person name="Panda P."/>
            <person name="Williams N."/>
            <person name="Studholme D.J."/>
        </authorList>
    </citation>
    <scope>NUCLEOTIDE SEQUENCE</scope>
    <source>
        <strain evidence="2">NZFS 4037</strain>
    </source>
</reference>
<keyword evidence="3" id="KW-1185">Reference proteome</keyword>
<protein>
    <submittedName>
        <fullName evidence="2">Uncharacterized protein</fullName>
    </submittedName>
</protein>
<feature type="region of interest" description="Disordered" evidence="1">
    <location>
        <begin position="27"/>
        <end position="83"/>
    </location>
</feature>
<dbReference type="Proteomes" id="UP000709295">
    <property type="component" value="Unassembled WGS sequence"/>
</dbReference>
<dbReference type="EMBL" id="JAENGY010000402">
    <property type="protein sequence ID" value="KAG6963851.1"/>
    <property type="molecule type" value="Genomic_DNA"/>
</dbReference>
<gene>
    <name evidence="2" type="ORF">JG688_00007970</name>
</gene>
<comment type="caution">
    <text evidence="2">The sequence shown here is derived from an EMBL/GenBank/DDBJ whole genome shotgun (WGS) entry which is preliminary data.</text>
</comment>
<evidence type="ECO:0000313" key="3">
    <source>
        <dbReference type="Proteomes" id="UP000709295"/>
    </source>
</evidence>
<name>A0A8J5M4M9_9STRA</name>
<evidence type="ECO:0000313" key="2">
    <source>
        <dbReference type="EMBL" id="KAG6963851.1"/>
    </source>
</evidence>
<sequence length="108" mass="11877">MCSAPSVQVTVSLVWSSKQASFRGVLDERQEQVDGVGATRVEQQGRRRLRKVTSITNDGQDDEQDTTTPGPVNEGLTRWKGKPAGQWRLVAPQDEPELVAGKCARVDE</sequence>
<evidence type="ECO:0000256" key="1">
    <source>
        <dbReference type="SAM" id="MobiDB-lite"/>
    </source>
</evidence>
<dbReference type="AlphaFoldDB" id="A0A8J5M4M9"/>
<accession>A0A8J5M4M9</accession>